<accession>A0A7W2KLA1</accession>
<feature type="domain" description="NTF2 fold immunity protein" evidence="1">
    <location>
        <begin position="14"/>
        <end position="133"/>
    </location>
</feature>
<organism evidence="2 3">
    <name type="scientific">Pseudomonas juntendi</name>
    <dbReference type="NCBI Taxonomy" id="2666183"/>
    <lineage>
        <taxon>Bacteria</taxon>
        <taxon>Pseudomonadati</taxon>
        <taxon>Pseudomonadota</taxon>
        <taxon>Gammaproteobacteria</taxon>
        <taxon>Pseudomonadales</taxon>
        <taxon>Pseudomonadaceae</taxon>
        <taxon>Pseudomonas</taxon>
    </lineage>
</organism>
<dbReference type="Pfam" id="PF15655">
    <property type="entry name" value="Imm-NTF2"/>
    <property type="match status" value="1"/>
</dbReference>
<comment type="caution">
    <text evidence="2">The sequence shown here is derived from an EMBL/GenBank/DDBJ whole genome shotgun (WGS) entry which is preliminary data.</text>
</comment>
<evidence type="ECO:0000313" key="3">
    <source>
        <dbReference type="Proteomes" id="UP000545074"/>
    </source>
</evidence>
<name>A0A7W2KLA1_9PSED</name>
<evidence type="ECO:0000313" key="2">
    <source>
        <dbReference type="EMBL" id="MBA6100550.1"/>
    </source>
</evidence>
<dbReference type="AlphaFoldDB" id="A0A7W2KLA1"/>
<proteinExistence type="predicted"/>
<reference evidence="2 3" key="1">
    <citation type="submission" date="2020-07" db="EMBL/GenBank/DDBJ databases">
        <title>Diversity of carbapenemase encoding genes among Pseudomonas putida group clinical isolates in a tertiary Brazilian hospital.</title>
        <authorList>
            <person name="Alberto-Lei F."/>
            <person name="Nodari C.S."/>
            <person name="Streling A.P."/>
            <person name="Paulino J.T."/>
            <person name="Bessa-Neto F.O."/>
            <person name="Cayo R."/>
            <person name="Gales A.C."/>
        </authorList>
    </citation>
    <scope>NUCLEOTIDE SEQUENCE [LARGE SCALE GENOMIC DNA]</scope>
    <source>
        <strain evidence="2 3">12815</strain>
    </source>
</reference>
<dbReference type="RefSeq" id="WP_182390569.1">
    <property type="nucleotide sequence ID" value="NZ_JACGCX010000038.1"/>
</dbReference>
<evidence type="ECO:0000259" key="1">
    <source>
        <dbReference type="Pfam" id="PF15655"/>
    </source>
</evidence>
<dbReference type="EMBL" id="JACGCX010000038">
    <property type="protein sequence ID" value="MBA6100550.1"/>
    <property type="molecule type" value="Genomic_DNA"/>
</dbReference>
<dbReference type="Proteomes" id="UP000545074">
    <property type="component" value="Unassembled WGS sequence"/>
</dbReference>
<gene>
    <name evidence="2" type="ORF">H4C80_26005</name>
</gene>
<sequence>MEKYSATDLGEKFDKALKEFMHEMYNWEMTYYQKSIDAFDSDLSETDLEEAMRKDLLKIFRQYVLKGGRNYDRVENLVCGRHPEYDEANDQVEVINSDGKEVSVVINKVKGLTAVFRLSFVLSDGVYMVSGRDLQHGQKWQETYV</sequence>
<protein>
    <recommendedName>
        <fullName evidence="1">NTF2 fold immunity protein domain-containing protein</fullName>
    </recommendedName>
</protein>
<dbReference type="InterPro" id="IPR028049">
    <property type="entry name" value="Imm-NTF2"/>
</dbReference>